<sequence>MKKISVDFEKNTGKIKPMHAVNNGPVYKFAADQRVTNIDAFKDAGIPYVRTHDAAFYAEYGGEHAVDITAIFPDFDADPYDEASYDFACTDEYLRVIDLAGCKTFYRLGQKIEHYIKKYGTIPPKDFHKWAVICEHIIKHYNDGWANGFHYGIEYWEIWNEPDLDADDSDNKRTWGGTKLQFFEFYDIAATHLKKCFPTLKIGGPALAHDYAWAAEFLKQLRAPLDFFSWHIYANDPKRILERADRIRKMLDDNGYKNTESILNEWNYVKGWEGDEWLYSLRSEKSIKGAAFTAGTMAVCQQSDVDLLMYYDARPCAMNGLFNTDFVCDKLKGYYPFFMFNVLYQLGTAVDARSESGNVYVSAAKNENSGAVMVTYFDDDDDAPDAVVELDLSGFKGERELEYYILDKDHDCELFKKDVLDLEKTNCILEMPLYSSI</sequence>
<gene>
    <name evidence="5" type="ORF">IAB04_03680</name>
</gene>
<keyword evidence="2" id="KW-0378">Hydrolase</keyword>
<evidence type="ECO:0000313" key="5">
    <source>
        <dbReference type="EMBL" id="HIU48438.1"/>
    </source>
</evidence>
<name>A0A9D1LUR1_9FIRM</name>
<keyword evidence="3" id="KW-0326">Glycosidase</keyword>
<reference evidence="5" key="1">
    <citation type="submission" date="2020-10" db="EMBL/GenBank/DDBJ databases">
        <authorList>
            <person name="Gilroy R."/>
        </authorList>
    </citation>
    <scope>NUCLEOTIDE SEQUENCE</scope>
    <source>
        <strain evidence="5">ChiSjej4B22-9803</strain>
    </source>
</reference>
<reference evidence="5" key="2">
    <citation type="journal article" date="2021" name="PeerJ">
        <title>Extensive microbial diversity within the chicken gut microbiome revealed by metagenomics and culture.</title>
        <authorList>
            <person name="Gilroy R."/>
            <person name="Ravi A."/>
            <person name="Getino M."/>
            <person name="Pursley I."/>
            <person name="Horton D.L."/>
            <person name="Alikhan N.F."/>
            <person name="Baker D."/>
            <person name="Gharbi K."/>
            <person name="Hall N."/>
            <person name="Watson M."/>
            <person name="Adriaenssens E.M."/>
            <person name="Foster-Nyarko E."/>
            <person name="Jarju S."/>
            <person name="Secka A."/>
            <person name="Antonio M."/>
            <person name="Oren A."/>
            <person name="Chaudhuri R.R."/>
            <person name="La Ragione R."/>
            <person name="Hildebrand F."/>
            <person name="Pallen M.J."/>
        </authorList>
    </citation>
    <scope>NUCLEOTIDE SEQUENCE</scope>
    <source>
        <strain evidence="5">ChiSjej4B22-9803</strain>
    </source>
</reference>
<dbReference type="PANTHER" id="PTHR12631">
    <property type="entry name" value="ALPHA-L-IDURONIDASE"/>
    <property type="match status" value="1"/>
</dbReference>
<evidence type="ECO:0000256" key="2">
    <source>
        <dbReference type="ARBA" id="ARBA00022801"/>
    </source>
</evidence>
<evidence type="ECO:0000256" key="3">
    <source>
        <dbReference type="ARBA" id="ARBA00023295"/>
    </source>
</evidence>
<dbReference type="Gene3D" id="3.20.20.80">
    <property type="entry name" value="Glycosidases"/>
    <property type="match status" value="1"/>
</dbReference>
<feature type="non-terminal residue" evidence="5">
    <location>
        <position position="437"/>
    </location>
</feature>
<accession>A0A9D1LUR1</accession>
<feature type="domain" description="Glycosyl hydrolases family 39 N-terminal catalytic" evidence="4">
    <location>
        <begin position="3"/>
        <end position="236"/>
    </location>
</feature>
<comment type="caution">
    <text evidence="5">The sequence shown here is derived from an EMBL/GenBank/DDBJ whole genome shotgun (WGS) entry which is preliminary data.</text>
</comment>
<dbReference type="InterPro" id="IPR051923">
    <property type="entry name" value="Glycosyl_Hydrolase_39"/>
</dbReference>
<comment type="similarity">
    <text evidence="1">Belongs to the glycosyl hydrolase 39 family.</text>
</comment>
<evidence type="ECO:0000313" key="6">
    <source>
        <dbReference type="Proteomes" id="UP000824111"/>
    </source>
</evidence>
<dbReference type="InterPro" id="IPR017853">
    <property type="entry name" value="GH"/>
</dbReference>
<dbReference type="EMBL" id="DVND01000097">
    <property type="protein sequence ID" value="HIU48438.1"/>
    <property type="molecule type" value="Genomic_DNA"/>
</dbReference>
<dbReference type="Pfam" id="PF01229">
    <property type="entry name" value="Glyco_hydro_39"/>
    <property type="match status" value="1"/>
</dbReference>
<dbReference type="InterPro" id="IPR049166">
    <property type="entry name" value="GH39_cat"/>
</dbReference>
<dbReference type="Proteomes" id="UP000824111">
    <property type="component" value="Unassembled WGS sequence"/>
</dbReference>
<dbReference type="AlphaFoldDB" id="A0A9D1LUR1"/>
<dbReference type="SUPFAM" id="SSF51445">
    <property type="entry name" value="(Trans)glycosidases"/>
    <property type="match status" value="1"/>
</dbReference>
<protein>
    <recommendedName>
        <fullName evidence="4">Glycosyl hydrolases family 39 N-terminal catalytic domain-containing protein</fullName>
    </recommendedName>
</protein>
<dbReference type="GO" id="GO:0004553">
    <property type="term" value="F:hydrolase activity, hydrolyzing O-glycosyl compounds"/>
    <property type="evidence" value="ECO:0007669"/>
    <property type="project" value="TreeGrafter"/>
</dbReference>
<evidence type="ECO:0000256" key="1">
    <source>
        <dbReference type="ARBA" id="ARBA00008875"/>
    </source>
</evidence>
<proteinExistence type="inferred from homology"/>
<dbReference type="PANTHER" id="PTHR12631:SF10">
    <property type="entry name" value="BETA-XYLOSIDASE-LIKE PROTEIN-RELATED"/>
    <property type="match status" value="1"/>
</dbReference>
<evidence type="ECO:0000259" key="4">
    <source>
        <dbReference type="Pfam" id="PF01229"/>
    </source>
</evidence>
<organism evidence="5 6">
    <name type="scientific">Candidatus Avimonoglobus intestinipullorum</name>
    <dbReference type="NCBI Taxonomy" id="2840699"/>
    <lineage>
        <taxon>Bacteria</taxon>
        <taxon>Bacillati</taxon>
        <taxon>Bacillota</taxon>
        <taxon>Clostridia</taxon>
        <taxon>Eubacteriales</taxon>
        <taxon>Candidatus Avimonoglobus</taxon>
    </lineage>
</organism>